<accession>A0ABR1NP09</accession>
<evidence type="ECO:0000259" key="1">
    <source>
        <dbReference type="Pfam" id="PF25000"/>
    </source>
</evidence>
<dbReference type="EMBL" id="JAKNSF020000170">
    <property type="protein sequence ID" value="KAK7709453.1"/>
    <property type="molecule type" value="Genomic_DNA"/>
</dbReference>
<dbReference type="SUPFAM" id="SSF48452">
    <property type="entry name" value="TPR-like"/>
    <property type="match status" value="1"/>
</dbReference>
<protein>
    <recommendedName>
        <fullName evidence="1">DUF7779 domain-containing protein</fullName>
    </recommendedName>
</protein>
<comment type="caution">
    <text evidence="2">The sequence shown here is derived from an EMBL/GenBank/DDBJ whole genome shotgun (WGS) entry which is preliminary data.</text>
</comment>
<gene>
    <name evidence="2" type="ORF">SLS63_013226</name>
</gene>
<dbReference type="InterPro" id="IPR011990">
    <property type="entry name" value="TPR-like_helical_dom_sf"/>
</dbReference>
<evidence type="ECO:0000313" key="2">
    <source>
        <dbReference type="EMBL" id="KAK7709453.1"/>
    </source>
</evidence>
<dbReference type="Pfam" id="PF25000">
    <property type="entry name" value="DUF7779"/>
    <property type="match status" value="1"/>
</dbReference>
<evidence type="ECO:0000313" key="3">
    <source>
        <dbReference type="Proteomes" id="UP001430848"/>
    </source>
</evidence>
<name>A0ABR1NP09_DIAER</name>
<reference evidence="2 3" key="1">
    <citation type="submission" date="2024-02" db="EMBL/GenBank/DDBJ databases">
        <title>De novo assembly and annotation of 12 fungi associated with fruit tree decline syndrome in Ontario, Canada.</title>
        <authorList>
            <person name="Sulman M."/>
            <person name="Ellouze W."/>
            <person name="Ilyukhin E."/>
        </authorList>
    </citation>
    <scope>NUCLEOTIDE SEQUENCE [LARGE SCALE GENOMIC DNA]</scope>
    <source>
        <strain evidence="2 3">M169</strain>
    </source>
</reference>
<proteinExistence type="predicted"/>
<sequence length="391" mass="44419">MAGLIRLQFLSFDEFLDIYDEPLEEAEVHETELQPLRKTARGNISSIWAIESLSAEARAVIEILAFLDPDRIQDAILTRHVAEITEAPHFPRKKSAFYKARTELIRSSLVKRNEDTGEFWIHRVVQDAVKGKMSQVSKRQTFSNVVNLISAEWPASAIGSHDVELWEKSESLYPHITALRDGYLKYFSEEDHKVQLRLASLLNRAAWYQHERGESHSIGDILQLALRICQAHKETDVVDLESDIRYSLGAVANETNDGASYQGLIDESEKLHANALAQYQSTIGIRHHRTADVCHKVAQHSLRNGKLEQALKLIEQALKVWAADPEIYRPETARTTFLKSKVLRKKGDAEVALSLLRDAATIRKTILGNDPKDGDELTEDDFDQLVTFWSR</sequence>
<dbReference type="Proteomes" id="UP001430848">
    <property type="component" value="Unassembled WGS sequence"/>
</dbReference>
<organism evidence="2 3">
    <name type="scientific">Diaporthe eres</name>
    <name type="common">Phomopsis oblonga</name>
    <dbReference type="NCBI Taxonomy" id="83184"/>
    <lineage>
        <taxon>Eukaryota</taxon>
        <taxon>Fungi</taxon>
        <taxon>Dikarya</taxon>
        <taxon>Ascomycota</taxon>
        <taxon>Pezizomycotina</taxon>
        <taxon>Sordariomycetes</taxon>
        <taxon>Sordariomycetidae</taxon>
        <taxon>Diaporthales</taxon>
        <taxon>Diaporthaceae</taxon>
        <taxon>Diaporthe</taxon>
        <taxon>Diaporthe eres species complex</taxon>
    </lineage>
</organism>
<dbReference type="InterPro" id="IPR056681">
    <property type="entry name" value="DUF7779"/>
</dbReference>
<feature type="domain" description="DUF7779" evidence="1">
    <location>
        <begin position="48"/>
        <end position="136"/>
    </location>
</feature>
<dbReference type="Pfam" id="PF13424">
    <property type="entry name" value="TPR_12"/>
    <property type="match status" value="1"/>
</dbReference>
<dbReference type="Gene3D" id="1.25.40.10">
    <property type="entry name" value="Tetratricopeptide repeat domain"/>
    <property type="match status" value="1"/>
</dbReference>
<keyword evidence="3" id="KW-1185">Reference proteome</keyword>